<dbReference type="HOGENOM" id="CLU_017617_1_0_10"/>
<dbReference type="Pfam" id="PF14905">
    <property type="entry name" value="OMP_b-brl_3"/>
    <property type="match status" value="1"/>
</dbReference>
<dbReference type="EMBL" id="CP002455">
    <property type="protein sequence ID" value="ADX67361.1"/>
    <property type="molecule type" value="Genomic_DNA"/>
</dbReference>
<dbReference type="Gene3D" id="2.60.40.1120">
    <property type="entry name" value="Carboxypeptidase-like, regulatory domain"/>
    <property type="match status" value="1"/>
</dbReference>
<sequence>MKLRKLSLVFAFTMLSFYGYAQQGEGKITGQIQNEKTENLPLVNVSVFDPITGEFITEADSDENGTFTIEEIADGKYKVKIIEFGYQPIERTVEVKDGQFAMGQITLIQQVGSTIELKGAFVRAQVSQYRNEIDKRVVEVGNDLVSGGATAVAVLNNIPSVNVDQQTGNISLRGNENVNVYLDGKPSSLSAAELLKQLPSNQIQRVEIITNPSAKYEADGKSGIINIITIKQKNKGYNIGLNLGVEHGEKTRHTSAVNANLNVGSFNFFGNFNYNHSPSWNEGSITNQTVNEIQDFYIYNRAKNINYKLGFDWFISDKTALTIYTNQYDNKWDGNFDSYILSGGQKYLNVSDIKSKFTAGDYSLNLKHDFDKENHNIVLDAFYSNSKTPDNRLMTDQYERPLSYHEARKDDNSNLRINLDYENQIIDGGKIEAGIQFRQEKKDNTFSSSKQMIDINHNPIFDSQGNAVNEGAMFDFTRNFYSVYLNYKQKFGKFGMQVGLRGEQTEDDAAYSVNPDVEGNYKKDYFDLFPSAFLTYDITDRGQLTANYSRRITRPGIYQLTPVRRWSSPLMTHQGNPELKPEYTDAFELGLLQQLKKGSVSANAFYRHTKDNIMFSMKNNPDKEGQVIQTAENYSKTNEYGFEASFNYRLAKWFSTFVAGDWTSMNFFNTNLKGELEDMRTNRFTARMSNTFTLSKNFSIQHFAFYQGPFENFQGKMHEMWRMDLGVRYSFIDGRASLSARMNDVLDTMKAQFDMTSPYVGTGQFQWESQTFYVGFTYNFGGKVRTRKEVQQNKTQAESGISLQ</sequence>
<dbReference type="Pfam" id="PF07715">
    <property type="entry name" value="Plug"/>
    <property type="match status" value="1"/>
</dbReference>
<protein>
    <submittedName>
        <fullName evidence="12">TonB-dependent receptor</fullName>
    </submittedName>
</protein>
<dbReference type="PROSITE" id="PS52016">
    <property type="entry name" value="TONB_DEPENDENT_REC_3"/>
    <property type="match status" value="1"/>
</dbReference>
<dbReference type="InterPro" id="IPR041700">
    <property type="entry name" value="OMP_b-brl_3"/>
</dbReference>
<keyword evidence="2 8" id="KW-0813">Transport</keyword>
<feature type="domain" description="TonB-dependent receptor plug" evidence="10">
    <location>
        <begin position="150"/>
        <end position="223"/>
    </location>
</feature>
<evidence type="ECO:0000256" key="3">
    <source>
        <dbReference type="ARBA" id="ARBA00022452"/>
    </source>
</evidence>
<evidence type="ECO:0000256" key="5">
    <source>
        <dbReference type="ARBA" id="ARBA00022729"/>
    </source>
</evidence>
<evidence type="ECO:0000313" key="12">
    <source>
        <dbReference type="EMBL" id="ADX67361.1"/>
    </source>
</evidence>
<accession>F0P014</accession>
<dbReference type="GO" id="GO:0044718">
    <property type="term" value="P:siderophore transmembrane transport"/>
    <property type="evidence" value="ECO:0007669"/>
    <property type="project" value="TreeGrafter"/>
</dbReference>
<gene>
    <name evidence="12" type="ordered locus">Weevi_0644</name>
</gene>
<dbReference type="GO" id="GO:0030246">
    <property type="term" value="F:carbohydrate binding"/>
    <property type="evidence" value="ECO:0007669"/>
    <property type="project" value="InterPro"/>
</dbReference>
<dbReference type="STRING" id="865938.Weevi_0644"/>
<dbReference type="InterPro" id="IPR012910">
    <property type="entry name" value="Plug_dom"/>
</dbReference>
<feature type="domain" description="Outer membrane protein beta-barrel" evidence="11">
    <location>
        <begin position="368"/>
        <end position="778"/>
    </location>
</feature>
<keyword evidence="13" id="KW-1185">Reference proteome</keyword>
<dbReference type="Gene3D" id="2.40.170.20">
    <property type="entry name" value="TonB-dependent receptor, beta-barrel domain"/>
    <property type="match status" value="1"/>
</dbReference>
<dbReference type="InterPro" id="IPR039426">
    <property type="entry name" value="TonB-dep_rcpt-like"/>
</dbReference>
<feature type="signal peptide" evidence="9">
    <location>
        <begin position="1"/>
        <end position="21"/>
    </location>
</feature>
<evidence type="ECO:0000256" key="2">
    <source>
        <dbReference type="ARBA" id="ARBA00022448"/>
    </source>
</evidence>
<dbReference type="PANTHER" id="PTHR30069:SF29">
    <property type="entry name" value="HEMOGLOBIN AND HEMOGLOBIN-HAPTOGLOBIN-BINDING PROTEIN 1-RELATED"/>
    <property type="match status" value="1"/>
</dbReference>
<evidence type="ECO:0000259" key="11">
    <source>
        <dbReference type="Pfam" id="PF14905"/>
    </source>
</evidence>
<dbReference type="KEGG" id="wvi:Weevi_0644"/>
<comment type="subcellular location">
    <subcellularLocation>
        <location evidence="1 8">Cell outer membrane</location>
        <topology evidence="1 8">Multi-pass membrane protein</topology>
    </subcellularLocation>
</comment>
<dbReference type="SUPFAM" id="SSF49452">
    <property type="entry name" value="Starch-binding domain-like"/>
    <property type="match status" value="1"/>
</dbReference>
<proteinExistence type="inferred from homology"/>
<evidence type="ECO:0000256" key="4">
    <source>
        <dbReference type="ARBA" id="ARBA00022692"/>
    </source>
</evidence>
<reference evidence="13" key="2">
    <citation type="journal article" date="2011" name="Stand. Genomic Sci.">
        <title>Complete genome sequence of Weeksella virosa type strain (9751T).</title>
        <authorList>
            <person name="Lang E."/>
            <person name="Teshima H."/>
            <person name="Lucas S."/>
            <person name="Lapidus A."/>
            <person name="Hammon N."/>
            <person name="Deshpande S."/>
            <person name="Nolan M."/>
            <person name="Cheng J."/>
            <person name="Pitluck S."/>
            <person name="Liolios K."/>
            <person name="Pagani I."/>
            <person name="Mikhailova N."/>
            <person name="Ivanova N."/>
            <person name="Mavromatis K."/>
            <person name="Pati A."/>
            <person name="Tapia R."/>
            <person name="Han C."/>
            <person name="Goodwin L."/>
            <person name="Chen A."/>
            <person name="Palaniappan K."/>
            <person name="Land M."/>
            <person name="Hauser L."/>
            <person name="Chang Y."/>
            <person name="Jeffries C."/>
            <person name="Brambilla E."/>
            <person name="Kopitz M."/>
            <person name="Rohde M."/>
            <person name="Goker M."/>
            <person name="Tindall B."/>
            <person name="Detter J."/>
            <person name="Woyke T."/>
            <person name="Bristow J."/>
            <person name="Eisen J."/>
            <person name="Markowitz V."/>
            <person name="Hugenholtz P."/>
            <person name="Klenk H."/>
            <person name="Kyrpides N."/>
        </authorList>
    </citation>
    <scope>NUCLEOTIDE SEQUENCE [LARGE SCALE GENOMIC DNA]</scope>
    <source>
        <strain evidence="13">ATCC 43766 / DSM 16922 / JCM 21250 / NBRC 16016 / NCTC 11634 / CL345/78</strain>
    </source>
</reference>
<dbReference type="Proteomes" id="UP000008641">
    <property type="component" value="Chromosome"/>
</dbReference>
<reference evidence="12 13" key="1">
    <citation type="journal article" date="2011" name="Stand. Genomic Sci.">
        <title>Complete genome sequence of Weeksella virosa type strain (9751).</title>
        <authorList>
            <person name="Lang E."/>
            <person name="Teshima H."/>
            <person name="Lucas S."/>
            <person name="Lapidus A."/>
            <person name="Hammon N."/>
            <person name="Deshpande S."/>
            <person name="Nolan M."/>
            <person name="Cheng J.F."/>
            <person name="Pitluck S."/>
            <person name="Liolios K."/>
            <person name="Pagani I."/>
            <person name="Mikhailova N."/>
            <person name="Ivanova N."/>
            <person name="Mavromatis K."/>
            <person name="Pati A."/>
            <person name="Tapia R."/>
            <person name="Han C."/>
            <person name="Goodwin L."/>
            <person name="Chen A."/>
            <person name="Palaniappan K."/>
            <person name="Land M."/>
            <person name="Hauser L."/>
            <person name="Chang Y.J."/>
            <person name="Jeffries C.D."/>
            <person name="Brambilla E.M."/>
            <person name="Kopitz M."/>
            <person name="Rohde M."/>
            <person name="Goker M."/>
            <person name="Tindall B.J."/>
            <person name="Detter J.C."/>
            <person name="Woyke T."/>
            <person name="Bristow J."/>
            <person name="Eisen J.A."/>
            <person name="Markowitz V."/>
            <person name="Hugenholtz P."/>
            <person name="Klenk H.P."/>
            <person name="Kyrpides N.C."/>
        </authorList>
    </citation>
    <scope>NUCLEOTIDE SEQUENCE [LARGE SCALE GENOMIC DNA]</scope>
    <source>
        <strain evidence="13">ATCC 43766 / DSM 16922 / JCM 21250 / NBRC 16016 / NCTC 11634 / CL345/78</strain>
    </source>
</reference>
<dbReference type="eggNOG" id="COG4206">
    <property type="taxonomic scope" value="Bacteria"/>
</dbReference>
<evidence type="ECO:0000256" key="8">
    <source>
        <dbReference type="PROSITE-ProRule" id="PRU01360"/>
    </source>
</evidence>
<dbReference type="InterPro" id="IPR036942">
    <property type="entry name" value="Beta-barrel_TonB_sf"/>
</dbReference>
<evidence type="ECO:0000256" key="9">
    <source>
        <dbReference type="SAM" id="SignalP"/>
    </source>
</evidence>
<dbReference type="RefSeq" id="WP_013597753.1">
    <property type="nucleotide sequence ID" value="NC_015144.1"/>
</dbReference>
<keyword evidence="5 9" id="KW-0732">Signal</keyword>
<evidence type="ECO:0000256" key="6">
    <source>
        <dbReference type="ARBA" id="ARBA00023136"/>
    </source>
</evidence>
<evidence type="ECO:0000313" key="13">
    <source>
        <dbReference type="Proteomes" id="UP000008641"/>
    </source>
</evidence>
<dbReference type="InterPro" id="IPR037066">
    <property type="entry name" value="Plug_dom_sf"/>
</dbReference>
<dbReference type="InterPro" id="IPR013784">
    <property type="entry name" value="Carb-bd-like_fold"/>
</dbReference>
<dbReference type="GO" id="GO:0009279">
    <property type="term" value="C:cell outer membrane"/>
    <property type="evidence" value="ECO:0007669"/>
    <property type="project" value="UniProtKB-SubCell"/>
</dbReference>
<organism evidence="12 13">
    <name type="scientific">Weeksella virosa (strain ATCC 43766 / DSM 16922 / JCM 21250 / CCUG 30538 / CDC 9751 / IAM 14551 / NBRC 16016 / NCTC 11634 / CL345/78)</name>
    <dbReference type="NCBI Taxonomy" id="865938"/>
    <lineage>
        <taxon>Bacteria</taxon>
        <taxon>Pseudomonadati</taxon>
        <taxon>Bacteroidota</taxon>
        <taxon>Flavobacteriia</taxon>
        <taxon>Flavobacteriales</taxon>
        <taxon>Weeksellaceae</taxon>
        <taxon>Weeksella</taxon>
    </lineage>
</organism>
<evidence type="ECO:0000256" key="7">
    <source>
        <dbReference type="ARBA" id="ARBA00023237"/>
    </source>
</evidence>
<dbReference type="SUPFAM" id="SSF56935">
    <property type="entry name" value="Porins"/>
    <property type="match status" value="1"/>
</dbReference>
<evidence type="ECO:0000256" key="1">
    <source>
        <dbReference type="ARBA" id="ARBA00004571"/>
    </source>
</evidence>
<keyword evidence="3 8" id="KW-1134">Transmembrane beta strand</keyword>
<keyword evidence="12" id="KW-0675">Receptor</keyword>
<keyword evidence="4 8" id="KW-0812">Transmembrane</keyword>
<dbReference type="AlphaFoldDB" id="F0P014"/>
<dbReference type="OrthoDB" id="8764943at2"/>
<name>F0P014_WEEVC</name>
<dbReference type="Pfam" id="PF13620">
    <property type="entry name" value="CarboxypepD_reg"/>
    <property type="match status" value="1"/>
</dbReference>
<feature type="chain" id="PRO_5003254272" evidence="9">
    <location>
        <begin position="22"/>
        <end position="804"/>
    </location>
</feature>
<evidence type="ECO:0000259" key="10">
    <source>
        <dbReference type="Pfam" id="PF07715"/>
    </source>
</evidence>
<comment type="similarity">
    <text evidence="8">Belongs to the TonB-dependent receptor family.</text>
</comment>
<dbReference type="Gene3D" id="2.170.130.10">
    <property type="entry name" value="TonB-dependent receptor, plug domain"/>
    <property type="match status" value="1"/>
</dbReference>
<dbReference type="PANTHER" id="PTHR30069">
    <property type="entry name" value="TONB-DEPENDENT OUTER MEMBRANE RECEPTOR"/>
    <property type="match status" value="1"/>
</dbReference>
<keyword evidence="6 8" id="KW-0472">Membrane</keyword>
<dbReference type="GO" id="GO:0015344">
    <property type="term" value="F:siderophore uptake transmembrane transporter activity"/>
    <property type="evidence" value="ECO:0007669"/>
    <property type="project" value="TreeGrafter"/>
</dbReference>
<keyword evidence="7 8" id="KW-0998">Cell outer membrane</keyword>